<dbReference type="GO" id="GO:0034605">
    <property type="term" value="P:cellular response to heat"/>
    <property type="evidence" value="ECO:0007669"/>
    <property type="project" value="TreeGrafter"/>
</dbReference>
<dbReference type="EMBL" id="JACGCM010002131">
    <property type="protein sequence ID" value="KAF6144297.1"/>
    <property type="molecule type" value="Genomic_DNA"/>
</dbReference>
<evidence type="ECO:0008006" key="6">
    <source>
        <dbReference type="Google" id="ProtNLM"/>
    </source>
</evidence>
<accession>A0A7J7LNT7</accession>
<dbReference type="AlphaFoldDB" id="A0A7J7LNT7"/>
<dbReference type="GO" id="GO:0005737">
    <property type="term" value="C:cytoplasm"/>
    <property type="evidence" value="ECO:0007669"/>
    <property type="project" value="TreeGrafter"/>
</dbReference>
<evidence type="ECO:0000256" key="2">
    <source>
        <dbReference type="ARBA" id="ARBA00022840"/>
    </source>
</evidence>
<evidence type="ECO:0000313" key="5">
    <source>
        <dbReference type="Proteomes" id="UP000541444"/>
    </source>
</evidence>
<feature type="region of interest" description="Disordered" evidence="3">
    <location>
        <begin position="355"/>
        <end position="388"/>
    </location>
</feature>
<reference evidence="4 5" key="1">
    <citation type="journal article" date="2020" name="IScience">
        <title>Genome Sequencing of the Endangered Kingdonia uniflora (Circaeasteraceae, Ranunculales) Reveals Potential Mechanisms of Evolutionary Specialization.</title>
        <authorList>
            <person name="Sun Y."/>
            <person name="Deng T."/>
            <person name="Zhang A."/>
            <person name="Moore M.J."/>
            <person name="Landis J.B."/>
            <person name="Lin N."/>
            <person name="Zhang H."/>
            <person name="Zhang X."/>
            <person name="Huang J."/>
            <person name="Zhang X."/>
            <person name="Sun H."/>
            <person name="Wang H."/>
        </authorList>
    </citation>
    <scope>NUCLEOTIDE SEQUENCE [LARGE SCALE GENOMIC DNA]</scope>
    <source>
        <strain evidence="4">TB1705</strain>
        <tissue evidence="4">Leaf</tissue>
    </source>
</reference>
<dbReference type="PANTHER" id="PTHR11638">
    <property type="entry name" value="ATP-DEPENDENT CLP PROTEASE"/>
    <property type="match status" value="1"/>
</dbReference>
<organism evidence="4 5">
    <name type="scientific">Kingdonia uniflora</name>
    <dbReference type="NCBI Taxonomy" id="39325"/>
    <lineage>
        <taxon>Eukaryota</taxon>
        <taxon>Viridiplantae</taxon>
        <taxon>Streptophyta</taxon>
        <taxon>Embryophyta</taxon>
        <taxon>Tracheophyta</taxon>
        <taxon>Spermatophyta</taxon>
        <taxon>Magnoliopsida</taxon>
        <taxon>Ranunculales</taxon>
        <taxon>Circaeasteraceae</taxon>
        <taxon>Kingdonia</taxon>
    </lineage>
</organism>
<evidence type="ECO:0000256" key="3">
    <source>
        <dbReference type="SAM" id="MobiDB-lite"/>
    </source>
</evidence>
<dbReference type="SUPFAM" id="SSF52540">
    <property type="entry name" value="P-loop containing nucleoside triphosphate hydrolases"/>
    <property type="match status" value="1"/>
</dbReference>
<evidence type="ECO:0000256" key="1">
    <source>
        <dbReference type="ARBA" id="ARBA00022741"/>
    </source>
</evidence>
<gene>
    <name evidence="4" type="ORF">GIB67_024524</name>
</gene>
<feature type="non-terminal residue" evidence="4">
    <location>
        <position position="1"/>
    </location>
</feature>
<keyword evidence="1" id="KW-0547">Nucleotide-binding</keyword>
<dbReference type="Proteomes" id="UP000541444">
    <property type="component" value="Unassembled WGS sequence"/>
</dbReference>
<evidence type="ECO:0000313" key="4">
    <source>
        <dbReference type="EMBL" id="KAF6144297.1"/>
    </source>
</evidence>
<feature type="compositionally biased region" description="Low complexity" evidence="3">
    <location>
        <begin position="355"/>
        <end position="364"/>
    </location>
</feature>
<comment type="caution">
    <text evidence="4">The sequence shown here is derived from an EMBL/GenBank/DDBJ whole genome shotgun (WGS) entry which is preliminary data.</text>
</comment>
<dbReference type="GO" id="GO:0016887">
    <property type="term" value="F:ATP hydrolysis activity"/>
    <property type="evidence" value="ECO:0007669"/>
    <property type="project" value="TreeGrafter"/>
</dbReference>
<proteinExistence type="predicted"/>
<keyword evidence="2" id="KW-0067">ATP-binding</keyword>
<keyword evidence="5" id="KW-1185">Reference proteome</keyword>
<dbReference type="Gene3D" id="3.40.50.300">
    <property type="entry name" value="P-loop containing nucleotide triphosphate hydrolases"/>
    <property type="match status" value="1"/>
</dbReference>
<sequence>LRRMKKSDGILTREVVPYNIVPLDAPALTNAIRTFAETPMFIKASEVGYNPIPNNLLVASTVSATDGSRRRRNVLTHEEQEAKATEVHSSNFDCIQIQEIGKEKLNELPGTLHLKSSHDANMSNIIRTPMFIEAREVESIPIRDNLSTYSSLSVTGGSQKLKHVLTSEEQEAKRLQTNTKQRANYAKTKLEGVEVSNSNCNKFSKIKINAANRKPYSKQCQKQTNNVLKSGGTNKEQCIDQNASVLLGTSCGINDTLNKGNAQFVLIMDTTLSDTGEPTIANDVFESLRYAANIDASVAIVATSTSTSDTCMLSITNNAFTNKCCMLPDVPMEDGISQTTIMNNISHNNLQLNTTTTKSSVTSSDQPLTNEPTMHNKPNPRNNRAIGHNSARNYVDSKRIKTYKLPPPRQCKHCKAHLFARETRGFCCLSGKVDLGMPPVPAELLELYDDQSTVGEVLTTSAVMVLVISASHLLISLDMGALIAGAKFCGEFEDRLKVALKEVIDLEGQIILFIDEIHTVVGAGATNGAMDVTC</sequence>
<dbReference type="PANTHER" id="PTHR11638:SF18">
    <property type="entry name" value="HEAT SHOCK PROTEIN 104"/>
    <property type="match status" value="1"/>
</dbReference>
<protein>
    <recommendedName>
        <fullName evidence="6">ATPase AAA-type core domain-containing protein</fullName>
    </recommendedName>
</protein>
<dbReference type="OrthoDB" id="47330at2759"/>
<dbReference type="InterPro" id="IPR050130">
    <property type="entry name" value="ClpA_ClpB"/>
</dbReference>
<name>A0A7J7LNT7_9MAGN</name>
<dbReference type="GO" id="GO:0005524">
    <property type="term" value="F:ATP binding"/>
    <property type="evidence" value="ECO:0007669"/>
    <property type="project" value="UniProtKB-KW"/>
</dbReference>
<dbReference type="InterPro" id="IPR027417">
    <property type="entry name" value="P-loop_NTPase"/>
</dbReference>